<proteinExistence type="predicted"/>
<reference evidence="7" key="1">
    <citation type="journal article" date="2020" name="Stud. Mycol.">
        <title>101 Dothideomycetes genomes: a test case for predicting lifestyles and emergence of pathogens.</title>
        <authorList>
            <person name="Haridas S."/>
            <person name="Albert R."/>
            <person name="Binder M."/>
            <person name="Bloem J."/>
            <person name="Labutti K."/>
            <person name="Salamov A."/>
            <person name="Andreopoulos B."/>
            <person name="Baker S."/>
            <person name="Barry K."/>
            <person name="Bills G."/>
            <person name="Bluhm B."/>
            <person name="Cannon C."/>
            <person name="Castanera R."/>
            <person name="Culley D."/>
            <person name="Daum C."/>
            <person name="Ezra D."/>
            <person name="Gonzalez J."/>
            <person name="Henrissat B."/>
            <person name="Kuo A."/>
            <person name="Liang C."/>
            <person name="Lipzen A."/>
            <person name="Lutzoni F."/>
            <person name="Magnuson J."/>
            <person name="Mondo S."/>
            <person name="Nolan M."/>
            <person name="Ohm R."/>
            <person name="Pangilinan J."/>
            <person name="Park H.-J."/>
            <person name="Ramirez L."/>
            <person name="Alfaro M."/>
            <person name="Sun H."/>
            <person name="Tritt A."/>
            <person name="Yoshinaga Y."/>
            <person name="Zwiers L.-H."/>
            <person name="Turgeon B."/>
            <person name="Goodwin S."/>
            <person name="Spatafora J."/>
            <person name="Crous P."/>
            <person name="Grigoriev I."/>
        </authorList>
    </citation>
    <scope>NUCLEOTIDE SEQUENCE</scope>
    <source>
        <strain evidence="7">CBS 480.64</strain>
    </source>
</reference>
<sequence>MSWAIAISYYRDGDLHAYLTSRIANSGTQPPEPLSKKLAIDMATALGFMHLGIADISQKPVLVKGHIPILHRDLKPENVFVRIEDSVPKFVLADFGLANFLPEAVGVTGTPGYIAPECQKVSDELDEEVAERVRVHTAKSDVYSFGAILWSAVTGLPFDNLETRYSLKRMGKHLKKIGVEATGGTVGALVLGCLEKEPAERLGTEQLVGFARRFKGELGPGVVY</sequence>
<feature type="domain" description="Protein kinase" evidence="6">
    <location>
        <begin position="1"/>
        <end position="214"/>
    </location>
</feature>
<protein>
    <recommendedName>
        <fullName evidence="1">non-specific serine/threonine protein kinase</fullName>
        <ecNumber evidence="1">2.7.11.1</ecNumber>
    </recommendedName>
</protein>
<dbReference type="PANTHER" id="PTHR43671:SF13">
    <property type="entry name" value="SERINE_THREONINE-PROTEIN KINASE NEK2"/>
    <property type="match status" value="1"/>
</dbReference>
<evidence type="ECO:0000256" key="4">
    <source>
        <dbReference type="ARBA" id="ARBA00022777"/>
    </source>
</evidence>
<keyword evidence="5" id="KW-0067">ATP-binding</keyword>
<keyword evidence="3" id="KW-0547">Nucleotide-binding</keyword>
<dbReference type="OrthoDB" id="310217at2759"/>
<dbReference type="GO" id="GO:0004674">
    <property type="term" value="F:protein serine/threonine kinase activity"/>
    <property type="evidence" value="ECO:0007669"/>
    <property type="project" value="UniProtKB-EC"/>
</dbReference>
<evidence type="ECO:0000256" key="3">
    <source>
        <dbReference type="ARBA" id="ARBA00022741"/>
    </source>
</evidence>
<evidence type="ECO:0000256" key="2">
    <source>
        <dbReference type="ARBA" id="ARBA00022679"/>
    </source>
</evidence>
<dbReference type="EMBL" id="MU005979">
    <property type="protein sequence ID" value="KAF2860696.1"/>
    <property type="molecule type" value="Genomic_DNA"/>
</dbReference>
<dbReference type="EC" id="2.7.11.1" evidence="1"/>
<dbReference type="InterPro" id="IPR008271">
    <property type="entry name" value="Ser/Thr_kinase_AS"/>
</dbReference>
<organism evidence="7 8">
    <name type="scientific">Piedraia hortae CBS 480.64</name>
    <dbReference type="NCBI Taxonomy" id="1314780"/>
    <lineage>
        <taxon>Eukaryota</taxon>
        <taxon>Fungi</taxon>
        <taxon>Dikarya</taxon>
        <taxon>Ascomycota</taxon>
        <taxon>Pezizomycotina</taxon>
        <taxon>Dothideomycetes</taxon>
        <taxon>Dothideomycetidae</taxon>
        <taxon>Capnodiales</taxon>
        <taxon>Piedraiaceae</taxon>
        <taxon>Piedraia</taxon>
    </lineage>
</organism>
<keyword evidence="4 7" id="KW-0418">Kinase</keyword>
<evidence type="ECO:0000259" key="6">
    <source>
        <dbReference type="PROSITE" id="PS50011"/>
    </source>
</evidence>
<dbReference type="GO" id="GO:0005524">
    <property type="term" value="F:ATP binding"/>
    <property type="evidence" value="ECO:0007669"/>
    <property type="project" value="UniProtKB-KW"/>
</dbReference>
<dbReference type="SUPFAM" id="SSF56112">
    <property type="entry name" value="Protein kinase-like (PK-like)"/>
    <property type="match status" value="1"/>
</dbReference>
<dbReference type="PROSITE" id="PS00108">
    <property type="entry name" value="PROTEIN_KINASE_ST"/>
    <property type="match status" value="1"/>
</dbReference>
<evidence type="ECO:0000313" key="8">
    <source>
        <dbReference type="Proteomes" id="UP000799421"/>
    </source>
</evidence>
<dbReference type="AlphaFoldDB" id="A0A6A7BZC2"/>
<evidence type="ECO:0000256" key="5">
    <source>
        <dbReference type="ARBA" id="ARBA00022840"/>
    </source>
</evidence>
<dbReference type="Gene3D" id="1.10.510.10">
    <property type="entry name" value="Transferase(Phosphotransferase) domain 1"/>
    <property type="match status" value="1"/>
</dbReference>
<keyword evidence="2" id="KW-0808">Transferase</keyword>
<name>A0A6A7BZC2_9PEZI</name>
<dbReference type="InterPro" id="IPR050660">
    <property type="entry name" value="NEK_Ser/Thr_kinase"/>
</dbReference>
<dbReference type="Proteomes" id="UP000799421">
    <property type="component" value="Unassembled WGS sequence"/>
</dbReference>
<dbReference type="SMART" id="SM00220">
    <property type="entry name" value="S_TKc"/>
    <property type="match status" value="1"/>
</dbReference>
<evidence type="ECO:0000256" key="1">
    <source>
        <dbReference type="ARBA" id="ARBA00012513"/>
    </source>
</evidence>
<dbReference type="Pfam" id="PF00069">
    <property type="entry name" value="Pkinase"/>
    <property type="match status" value="1"/>
</dbReference>
<evidence type="ECO:0000313" key="7">
    <source>
        <dbReference type="EMBL" id="KAF2860696.1"/>
    </source>
</evidence>
<gene>
    <name evidence="7" type="ORF">K470DRAFT_247022</name>
</gene>
<dbReference type="InterPro" id="IPR011009">
    <property type="entry name" value="Kinase-like_dom_sf"/>
</dbReference>
<accession>A0A6A7BZC2</accession>
<dbReference type="PROSITE" id="PS50011">
    <property type="entry name" value="PROTEIN_KINASE_DOM"/>
    <property type="match status" value="1"/>
</dbReference>
<dbReference type="InterPro" id="IPR000719">
    <property type="entry name" value="Prot_kinase_dom"/>
</dbReference>
<keyword evidence="8" id="KW-1185">Reference proteome</keyword>
<dbReference type="PANTHER" id="PTHR43671">
    <property type="entry name" value="SERINE/THREONINE-PROTEIN KINASE NEK"/>
    <property type="match status" value="1"/>
</dbReference>